<dbReference type="InterPro" id="IPR038763">
    <property type="entry name" value="DHH_sf"/>
</dbReference>
<dbReference type="InterPro" id="IPR003156">
    <property type="entry name" value="DHHA1_dom"/>
</dbReference>
<dbReference type="EMBL" id="DSFE01000024">
    <property type="protein sequence ID" value="HEU97402.1"/>
    <property type="molecule type" value="Genomic_DNA"/>
</dbReference>
<dbReference type="PANTHER" id="PTHR42146:SF1">
    <property type="entry name" value="OLIGORIBONUCLEASE NRNB"/>
    <property type="match status" value="1"/>
</dbReference>
<feature type="domain" description="DHHA1" evidence="1">
    <location>
        <begin position="230"/>
        <end position="315"/>
    </location>
</feature>
<dbReference type="Gene3D" id="3.10.310.30">
    <property type="match status" value="1"/>
</dbReference>
<dbReference type="InterPro" id="IPR052968">
    <property type="entry name" value="Nucleotide_metab_enz"/>
</dbReference>
<dbReference type="GO" id="GO:0003676">
    <property type="term" value="F:nucleic acid binding"/>
    <property type="evidence" value="ECO:0007669"/>
    <property type="project" value="InterPro"/>
</dbReference>
<proteinExistence type="predicted"/>
<sequence>MSVIYYMNSRNSCKMMELIGIISHWDIDGIASAAMLATAFGVSREYIKLSSTTKIYDYFKEVKKAKVSEVYIADLNPGAEIAEKIVKENKKCQMNIHWIDHHIWDEEAYGIMKQCPNVEIILSQSSECASKLIRQTVLRGYQLPPHIEDLIRLAEDDDTYSNKYELTPKWRIILRWGDWSIRYKTLESWIDGYIWPSWAQSFYEQAQKEYSKLMEKAAETAEHSTLEEKKVIFLYPSEKIHPGDLQGYLEQKRGDKADVYVFVYHKGISLRSKTLDVSLVAKAMGGGGHKYAAGVNLKEAEDKESLKKKIASVFKKIYSKV</sequence>
<dbReference type="Proteomes" id="UP000885664">
    <property type="component" value="Unassembled WGS sequence"/>
</dbReference>
<evidence type="ECO:0000313" key="2">
    <source>
        <dbReference type="EMBL" id="HEU97402.1"/>
    </source>
</evidence>
<protein>
    <recommendedName>
        <fullName evidence="1">DHHA1 domain-containing protein</fullName>
    </recommendedName>
</protein>
<dbReference type="AlphaFoldDB" id="A0A7C2UIX3"/>
<dbReference type="SUPFAM" id="SSF64182">
    <property type="entry name" value="DHH phosphoesterases"/>
    <property type="match status" value="1"/>
</dbReference>
<gene>
    <name evidence="2" type="ORF">ENO36_00900</name>
</gene>
<comment type="caution">
    <text evidence="2">The sequence shown here is derived from an EMBL/GenBank/DDBJ whole genome shotgun (WGS) entry which is preliminary data.</text>
</comment>
<reference evidence="2" key="1">
    <citation type="journal article" date="2020" name="mSystems">
        <title>Genome- and Community-Level Interaction Insights into Carbon Utilization and Element Cycling Functions of Hydrothermarchaeota in Hydrothermal Sediment.</title>
        <authorList>
            <person name="Zhou Z."/>
            <person name="Liu Y."/>
            <person name="Xu W."/>
            <person name="Pan J."/>
            <person name="Luo Z.H."/>
            <person name="Li M."/>
        </authorList>
    </citation>
    <scope>NUCLEOTIDE SEQUENCE [LARGE SCALE GENOMIC DNA]</scope>
    <source>
        <strain evidence="2">SpSt-1259</strain>
    </source>
</reference>
<accession>A0A7C2UIX3</accession>
<organism evidence="2">
    <name type="scientific">Fervidicoccus fontis</name>
    <dbReference type="NCBI Taxonomy" id="683846"/>
    <lineage>
        <taxon>Archaea</taxon>
        <taxon>Thermoproteota</taxon>
        <taxon>Thermoprotei</taxon>
        <taxon>Fervidicoccales</taxon>
        <taxon>Fervidicoccaceae</taxon>
        <taxon>Fervidicoccus</taxon>
    </lineage>
</organism>
<evidence type="ECO:0000259" key="1">
    <source>
        <dbReference type="Pfam" id="PF02272"/>
    </source>
</evidence>
<name>A0A7C2UIX3_9CREN</name>
<dbReference type="Pfam" id="PF02272">
    <property type="entry name" value="DHHA1"/>
    <property type="match status" value="1"/>
</dbReference>
<dbReference type="PANTHER" id="PTHR42146">
    <property type="entry name" value="3',5'-CYCLIC-NUCLEOTIDE PHOSPHODIESTERASE"/>
    <property type="match status" value="1"/>
</dbReference>